<dbReference type="Pfam" id="PF00389">
    <property type="entry name" value="2-Hacid_dh"/>
    <property type="match status" value="1"/>
</dbReference>
<evidence type="ECO:0000256" key="3">
    <source>
        <dbReference type="ARBA" id="ARBA00023027"/>
    </source>
</evidence>
<reference evidence="7 8" key="1">
    <citation type="submission" date="2017-02" db="EMBL/GenBank/DDBJ databases">
        <authorList>
            <person name="Peterson S.W."/>
        </authorList>
    </citation>
    <scope>NUCLEOTIDE SEQUENCE [LARGE SCALE GENOMIC DNA]</scope>
    <source>
        <strain evidence="7 8">ATCC 17233</strain>
    </source>
</reference>
<proteinExistence type="inferred from homology"/>
<evidence type="ECO:0000313" key="7">
    <source>
        <dbReference type="EMBL" id="SJZ71109.1"/>
    </source>
</evidence>
<dbReference type="RefSeq" id="WP_159444102.1">
    <property type="nucleotide sequence ID" value="NZ_CACZYW010000004.1"/>
</dbReference>
<evidence type="ECO:0000259" key="6">
    <source>
        <dbReference type="Pfam" id="PF02826"/>
    </source>
</evidence>
<comment type="similarity">
    <text evidence="1 4">Belongs to the D-isomer specific 2-hydroxyacid dehydrogenase family.</text>
</comment>
<dbReference type="InterPro" id="IPR006139">
    <property type="entry name" value="D-isomer_2_OHA_DH_cat_dom"/>
</dbReference>
<dbReference type="Gene3D" id="3.40.50.720">
    <property type="entry name" value="NAD(P)-binding Rossmann-like Domain"/>
    <property type="match status" value="2"/>
</dbReference>
<evidence type="ECO:0000256" key="1">
    <source>
        <dbReference type="ARBA" id="ARBA00005854"/>
    </source>
</evidence>
<dbReference type="GO" id="GO:0016616">
    <property type="term" value="F:oxidoreductase activity, acting on the CH-OH group of donors, NAD or NADP as acceptor"/>
    <property type="evidence" value="ECO:0007669"/>
    <property type="project" value="InterPro"/>
</dbReference>
<dbReference type="SUPFAM" id="SSF52283">
    <property type="entry name" value="Formate/glycerate dehydrogenase catalytic domain-like"/>
    <property type="match status" value="1"/>
</dbReference>
<keyword evidence="3" id="KW-0520">NAD</keyword>
<dbReference type="InterPro" id="IPR036291">
    <property type="entry name" value="NAD(P)-bd_dom_sf"/>
</dbReference>
<gene>
    <name evidence="7" type="ORF">SAMN02745110_01350</name>
</gene>
<organism evidence="7 8">
    <name type="scientific">Eubacterium ruminantium</name>
    <dbReference type="NCBI Taxonomy" id="42322"/>
    <lineage>
        <taxon>Bacteria</taxon>
        <taxon>Bacillati</taxon>
        <taxon>Bacillota</taxon>
        <taxon>Clostridia</taxon>
        <taxon>Eubacteriales</taxon>
        <taxon>Eubacteriaceae</taxon>
        <taxon>Eubacterium</taxon>
    </lineage>
</organism>
<dbReference type="Proteomes" id="UP000189857">
    <property type="component" value="Unassembled WGS sequence"/>
</dbReference>
<dbReference type="SUPFAM" id="SSF51735">
    <property type="entry name" value="NAD(P)-binding Rossmann-fold domains"/>
    <property type="match status" value="1"/>
</dbReference>
<feature type="domain" description="D-isomer specific 2-hydroxyacid dehydrogenase catalytic" evidence="5">
    <location>
        <begin position="10"/>
        <end position="318"/>
    </location>
</feature>
<accession>A0A1T4MVN0</accession>
<keyword evidence="8" id="KW-1185">Reference proteome</keyword>
<protein>
    <submittedName>
        <fullName evidence="7">Phosphoglycerate dehydrogenase</fullName>
    </submittedName>
</protein>
<dbReference type="Pfam" id="PF02826">
    <property type="entry name" value="2-Hacid_dh_C"/>
    <property type="match status" value="1"/>
</dbReference>
<dbReference type="EMBL" id="FUXA01000008">
    <property type="protein sequence ID" value="SJZ71109.1"/>
    <property type="molecule type" value="Genomic_DNA"/>
</dbReference>
<keyword evidence="2 4" id="KW-0560">Oxidoreductase</keyword>
<dbReference type="PANTHER" id="PTHR43333:SF1">
    <property type="entry name" value="D-ISOMER SPECIFIC 2-HYDROXYACID DEHYDROGENASE NAD-BINDING DOMAIN-CONTAINING PROTEIN"/>
    <property type="match status" value="1"/>
</dbReference>
<name>A0A1T4MVN0_9FIRM</name>
<evidence type="ECO:0000313" key="8">
    <source>
        <dbReference type="Proteomes" id="UP000189857"/>
    </source>
</evidence>
<sequence length="324" mass="35672">MKILVYSGALTEKHKEMISEAANKVGADLCFTENANEVPEGYEDTEIVYGYGMNIIGADNIRMLPNLKWISITSAGVDYLFKPGLFKNEDVIITNASGAYGVSIAEHIIAVSLMMMRSLTYHYSESSNGRWANLVMQKSLKDCRITVLGTGDIGSTFARRAKAFEPAVITGVCRSGKCDDPVYDEVFSIDHLDEILPSTELLVMSLPATKETEGILSRERINLLPEGAYIVNVGRGSAIDEDALYDALQSDRLGGAALDVFRKEPLPSESNLWNAKNILITPHSAGNLTLPYTVNRNVELFCENLLRYAEGNKMNHVVDKNTGY</sequence>
<dbReference type="PANTHER" id="PTHR43333">
    <property type="entry name" value="2-HACID_DH_C DOMAIN-CONTAINING PROTEIN"/>
    <property type="match status" value="1"/>
</dbReference>
<evidence type="ECO:0000259" key="5">
    <source>
        <dbReference type="Pfam" id="PF00389"/>
    </source>
</evidence>
<feature type="domain" description="D-isomer specific 2-hydroxyacid dehydrogenase NAD-binding" evidence="6">
    <location>
        <begin position="110"/>
        <end position="285"/>
    </location>
</feature>
<dbReference type="InterPro" id="IPR006140">
    <property type="entry name" value="D-isomer_DH_NAD-bd"/>
</dbReference>
<evidence type="ECO:0000256" key="4">
    <source>
        <dbReference type="RuleBase" id="RU003719"/>
    </source>
</evidence>
<evidence type="ECO:0000256" key="2">
    <source>
        <dbReference type="ARBA" id="ARBA00023002"/>
    </source>
</evidence>
<dbReference type="CDD" id="cd05300">
    <property type="entry name" value="2-Hacid_dh_1"/>
    <property type="match status" value="1"/>
</dbReference>
<dbReference type="GO" id="GO:0051287">
    <property type="term" value="F:NAD binding"/>
    <property type="evidence" value="ECO:0007669"/>
    <property type="project" value="InterPro"/>
</dbReference>
<dbReference type="AlphaFoldDB" id="A0A1T4MVN0"/>